<keyword evidence="4" id="KW-0804">Transcription</keyword>
<dbReference type="PANTHER" id="PTHR15180">
    <property type="entry name" value="GENERAL TRANSCRIPTION FACTOR 3C POLYPEPTIDE 1"/>
    <property type="match status" value="1"/>
</dbReference>
<keyword evidence="2" id="KW-0597">Phosphoprotein</keyword>
<dbReference type="InterPro" id="IPR044210">
    <property type="entry name" value="Tfc3-like"/>
</dbReference>
<dbReference type="PANTHER" id="PTHR15180:SF1">
    <property type="entry name" value="GENERAL TRANSCRIPTION FACTOR 3C POLYPEPTIDE 1"/>
    <property type="match status" value="1"/>
</dbReference>
<keyword evidence="3" id="KW-0238">DNA-binding</keyword>
<dbReference type="InterPro" id="IPR007309">
    <property type="entry name" value="TFIIIC_Bblock-bd"/>
</dbReference>
<feature type="domain" description="B-block binding subunit of TFIIIC" evidence="6">
    <location>
        <begin position="149"/>
        <end position="217"/>
    </location>
</feature>
<dbReference type="EMBL" id="KN848586">
    <property type="protein sequence ID" value="KIR81767.1"/>
    <property type="molecule type" value="Genomic_DNA"/>
</dbReference>
<organism evidence="7 8">
    <name type="scientific">Cryptococcus gattii EJB2</name>
    <dbReference type="NCBI Taxonomy" id="1296103"/>
    <lineage>
        <taxon>Eukaryota</taxon>
        <taxon>Fungi</taxon>
        <taxon>Dikarya</taxon>
        <taxon>Basidiomycota</taxon>
        <taxon>Agaricomycotina</taxon>
        <taxon>Tremellomycetes</taxon>
        <taxon>Tremellales</taxon>
        <taxon>Cryptococcaceae</taxon>
        <taxon>Cryptococcus</taxon>
        <taxon>Cryptococcus gattii species complex</taxon>
    </lineage>
</organism>
<sequence>MLLHDLLEQCFEFIAMDGAIGCQPNVLQKHLSSINPSFDKTTFAYVWRSLCLQPAIEVILTSKLFTASAGQVAAAKGKKRKLDDQVDSHDLIRILYEDDGAQKKGEEVSIKDYEALNAKWGDRLRIRCTEDEIYFRLTGQHERLSSLTADNFQVLQLIAMSRENGIALIDLDPSSGLEKVENIHARVDVLTDLGLCVRLSQTIRNSIGSILVHYKFLHLNSAYLSLCRLNPELQDTLPPDVSLSHMTRDEDGDDFINETDEEEDQSVNKLRLGFAPLTETEVSSGHIIRERLLKTLDHPELKNHLLRQRGLLYALGWVGTVSTKQRRAVERIIRALVDSGVVERVVAGDKKILCIRLTKYRTELDNDALEISDNPKREVQKEWDCLQGSCWLRTRMEVVVLTCSKHSNRTPSALSISKRYINKSIVGLSSVGSYRASWCRRDY</sequence>
<accession>A0ABR5C1J4</accession>
<gene>
    <name evidence="7" type="ORF">I306_01077</name>
</gene>
<evidence type="ECO:0000256" key="1">
    <source>
        <dbReference type="ARBA" id="ARBA00004123"/>
    </source>
</evidence>
<keyword evidence="8" id="KW-1185">Reference proteome</keyword>
<dbReference type="Pfam" id="PF04182">
    <property type="entry name" value="B-block_TFIIIC"/>
    <property type="match status" value="1"/>
</dbReference>
<reference evidence="7 8" key="1">
    <citation type="submission" date="2015-01" db="EMBL/GenBank/DDBJ databases">
        <title>The Genome Sequence of Cryptococcus gattii EJB2.</title>
        <authorList>
            <consortium name="The Broad Institute Genomics Platform"/>
            <person name="Cuomo C."/>
            <person name="Litvintseva A."/>
            <person name="Chen Y."/>
            <person name="Heitman J."/>
            <person name="Sun S."/>
            <person name="Springer D."/>
            <person name="Dromer F."/>
            <person name="Young S."/>
            <person name="Zeng Q."/>
            <person name="Gargeya S."/>
            <person name="Abouelleil A."/>
            <person name="Alvarado L."/>
            <person name="Chapman S.B."/>
            <person name="Gainer-Dewar J."/>
            <person name="Goldberg J."/>
            <person name="Griggs A."/>
            <person name="Gujja S."/>
            <person name="Hansen M."/>
            <person name="Howarth C."/>
            <person name="Imamovic A."/>
            <person name="Larimer J."/>
            <person name="Murphy C."/>
            <person name="Naylor J."/>
            <person name="Pearson M."/>
            <person name="Priest M."/>
            <person name="Roberts A."/>
            <person name="Saif S."/>
            <person name="Shea T."/>
            <person name="Sykes S."/>
            <person name="Wortman J."/>
            <person name="Nusbaum C."/>
            <person name="Birren B."/>
        </authorList>
    </citation>
    <scope>NUCLEOTIDE SEQUENCE [LARGE SCALE GENOMIC DNA]</scope>
    <source>
        <strain evidence="7 8">EJB2</strain>
    </source>
</reference>
<protein>
    <recommendedName>
        <fullName evidence="6">B-block binding subunit of TFIIIC domain-containing protein</fullName>
    </recommendedName>
</protein>
<dbReference type="Proteomes" id="UP000054272">
    <property type="component" value="Unassembled WGS sequence"/>
</dbReference>
<evidence type="ECO:0000313" key="8">
    <source>
        <dbReference type="Proteomes" id="UP000054272"/>
    </source>
</evidence>
<name>A0ABR5C1J4_9TREE</name>
<proteinExistence type="predicted"/>
<evidence type="ECO:0000256" key="4">
    <source>
        <dbReference type="ARBA" id="ARBA00023163"/>
    </source>
</evidence>
<keyword evidence="5" id="KW-0539">Nucleus</keyword>
<comment type="subcellular location">
    <subcellularLocation>
        <location evidence="1">Nucleus</location>
    </subcellularLocation>
</comment>
<evidence type="ECO:0000256" key="3">
    <source>
        <dbReference type="ARBA" id="ARBA00023125"/>
    </source>
</evidence>
<evidence type="ECO:0000313" key="7">
    <source>
        <dbReference type="EMBL" id="KIR81767.1"/>
    </source>
</evidence>
<evidence type="ECO:0000256" key="2">
    <source>
        <dbReference type="ARBA" id="ARBA00022553"/>
    </source>
</evidence>
<evidence type="ECO:0000259" key="6">
    <source>
        <dbReference type="Pfam" id="PF04182"/>
    </source>
</evidence>
<evidence type="ECO:0000256" key="5">
    <source>
        <dbReference type="ARBA" id="ARBA00023242"/>
    </source>
</evidence>